<feature type="domain" description="Methyltransferase type 11" evidence="1">
    <location>
        <begin position="57"/>
        <end position="156"/>
    </location>
</feature>
<dbReference type="Gene3D" id="3.40.50.150">
    <property type="entry name" value="Vaccinia Virus protein VP39"/>
    <property type="match status" value="1"/>
</dbReference>
<dbReference type="GO" id="GO:0008757">
    <property type="term" value="F:S-adenosylmethionine-dependent methyltransferase activity"/>
    <property type="evidence" value="ECO:0007669"/>
    <property type="project" value="InterPro"/>
</dbReference>
<dbReference type="SUPFAM" id="SSF53335">
    <property type="entry name" value="S-adenosyl-L-methionine-dependent methyltransferases"/>
    <property type="match status" value="1"/>
</dbReference>
<dbReference type="InterPro" id="IPR050508">
    <property type="entry name" value="Methyltransf_Superfamily"/>
</dbReference>
<keyword evidence="2" id="KW-0808">Transferase</keyword>
<dbReference type="InterPro" id="IPR013216">
    <property type="entry name" value="Methyltransf_11"/>
</dbReference>
<keyword evidence="2" id="KW-0489">Methyltransferase</keyword>
<protein>
    <submittedName>
        <fullName evidence="2">Methyltransferase family protein</fullName>
    </submittedName>
</protein>
<keyword evidence="3" id="KW-1185">Reference proteome</keyword>
<reference evidence="2 3" key="1">
    <citation type="submission" date="2019-06" db="EMBL/GenBank/DDBJ databases">
        <title>Sequencing the genomes of 1000 actinobacteria strains.</title>
        <authorList>
            <person name="Klenk H.-P."/>
        </authorList>
    </citation>
    <scope>NUCLEOTIDE SEQUENCE [LARGE SCALE GENOMIC DNA]</scope>
    <source>
        <strain evidence="2 3">DSM 43186</strain>
    </source>
</reference>
<proteinExistence type="predicted"/>
<name>A0A543IVE3_9ACTN</name>
<organism evidence="2 3">
    <name type="scientific">Thermopolyspora flexuosa</name>
    <dbReference type="NCBI Taxonomy" id="103836"/>
    <lineage>
        <taxon>Bacteria</taxon>
        <taxon>Bacillati</taxon>
        <taxon>Actinomycetota</taxon>
        <taxon>Actinomycetes</taxon>
        <taxon>Streptosporangiales</taxon>
        <taxon>Streptosporangiaceae</taxon>
        <taxon>Thermopolyspora</taxon>
    </lineage>
</organism>
<dbReference type="OrthoDB" id="4571118at2"/>
<gene>
    <name evidence="2" type="ORF">FHX40_1223</name>
</gene>
<comment type="caution">
    <text evidence="2">The sequence shown here is derived from an EMBL/GenBank/DDBJ whole genome shotgun (WGS) entry which is preliminary data.</text>
</comment>
<dbReference type="GO" id="GO:0032259">
    <property type="term" value="P:methylation"/>
    <property type="evidence" value="ECO:0007669"/>
    <property type="project" value="UniProtKB-KW"/>
</dbReference>
<dbReference type="Pfam" id="PF08241">
    <property type="entry name" value="Methyltransf_11"/>
    <property type="match status" value="1"/>
</dbReference>
<dbReference type="RefSeq" id="WP_142258703.1">
    <property type="nucleotide sequence ID" value="NZ_BMPV01000003.1"/>
</dbReference>
<evidence type="ECO:0000313" key="2">
    <source>
        <dbReference type="EMBL" id="TQM74545.1"/>
    </source>
</evidence>
<sequence>METKELPRSWVFDKPANSPFAHPRGLLGTLAGRIMRRTNRQQEVAELLDVRPGHHVLEVGYGPGVLLGLLAERVGDGRVCGVDPSPEMRDLAIRGNRAAVEAGRVEVRIGSADATGLPDAAFDRVVTVNTVVFWPDLEAGLRELHRVTKPGGRVLIAWHGGSNPSRMTRMHALPGHVLARIEGAMAGVFTDVARHELSTLTAFTATRP</sequence>
<dbReference type="AlphaFoldDB" id="A0A543IVE3"/>
<dbReference type="EMBL" id="VFPQ01000001">
    <property type="protein sequence ID" value="TQM74545.1"/>
    <property type="molecule type" value="Genomic_DNA"/>
</dbReference>
<dbReference type="CDD" id="cd02440">
    <property type="entry name" value="AdoMet_MTases"/>
    <property type="match status" value="1"/>
</dbReference>
<dbReference type="InterPro" id="IPR029063">
    <property type="entry name" value="SAM-dependent_MTases_sf"/>
</dbReference>
<accession>A0A543IVE3</accession>
<evidence type="ECO:0000259" key="1">
    <source>
        <dbReference type="Pfam" id="PF08241"/>
    </source>
</evidence>
<evidence type="ECO:0000313" key="3">
    <source>
        <dbReference type="Proteomes" id="UP000319213"/>
    </source>
</evidence>
<dbReference type="PANTHER" id="PTHR42912">
    <property type="entry name" value="METHYLTRANSFERASE"/>
    <property type="match status" value="1"/>
</dbReference>
<dbReference type="Proteomes" id="UP000319213">
    <property type="component" value="Unassembled WGS sequence"/>
</dbReference>